<evidence type="ECO:0000313" key="3">
    <source>
        <dbReference type="Proteomes" id="UP001177003"/>
    </source>
</evidence>
<protein>
    <submittedName>
        <fullName evidence="2">Uncharacterized protein</fullName>
    </submittedName>
</protein>
<organism evidence="2 3">
    <name type="scientific">Lactuca saligna</name>
    <name type="common">Willowleaf lettuce</name>
    <dbReference type="NCBI Taxonomy" id="75948"/>
    <lineage>
        <taxon>Eukaryota</taxon>
        <taxon>Viridiplantae</taxon>
        <taxon>Streptophyta</taxon>
        <taxon>Embryophyta</taxon>
        <taxon>Tracheophyta</taxon>
        <taxon>Spermatophyta</taxon>
        <taxon>Magnoliopsida</taxon>
        <taxon>eudicotyledons</taxon>
        <taxon>Gunneridae</taxon>
        <taxon>Pentapetalae</taxon>
        <taxon>asterids</taxon>
        <taxon>campanulids</taxon>
        <taxon>Asterales</taxon>
        <taxon>Asteraceae</taxon>
        <taxon>Cichorioideae</taxon>
        <taxon>Cichorieae</taxon>
        <taxon>Lactucinae</taxon>
        <taxon>Lactuca</taxon>
    </lineage>
</organism>
<name>A0AA36A438_LACSI</name>
<evidence type="ECO:0000256" key="1">
    <source>
        <dbReference type="SAM" id="MobiDB-lite"/>
    </source>
</evidence>
<accession>A0AA36A438</accession>
<dbReference type="Proteomes" id="UP001177003">
    <property type="component" value="Chromosome 9"/>
</dbReference>
<gene>
    <name evidence="2" type="ORF">LSALG_LOCUS42648</name>
</gene>
<dbReference type="EMBL" id="OX465085">
    <property type="protein sequence ID" value="CAI9304251.1"/>
    <property type="molecule type" value="Genomic_DNA"/>
</dbReference>
<sequence>MDALIAELQRTVRKHPQIVSVDTEPPSGNPIQNVSTPIEPSPMAQNIEIPLPESTSMDQDFEIPIVEQEVYLQKGLKLLEAPLKPPS</sequence>
<feature type="compositionally biased region" description="Polar residues" evidence="1">
    <location>
        <begin position="29"/>
        <end position="38"/>
    </location>
</feature>
<evidence type="ECO:0000313" key="2">
    <source>
        <dbReference type="EMBL" id="CAI9304251.1"/>
    </source>
</evidence>
<dbReference type="AlphaFoldDB" id="A0AA36A438"/>
<reference evidence="2" key="1">
    <citation type="submission" date="2023-04" db="EMBL/GenBank/DDBJ databases">
        <authorList>
            <person name="Vijverberg K."/>
            <person name="Xiong W."/>
            <person name="Schranz E."/>
        </authorList>
    </citation>
    <scope>NUCLEOTIDE SEQUENCE</scope>
</reference>
<keyword evidence="3" id="KW-1185">Reference proteome</keyword>
<feature type="region of interest" description="Disordered" evidence="1">
    <location>
        <begin position="16"/>
        <end position="44"/>
    </location>
</feature>
<proteinExistence type="predicted"/>